<organism evidence="2 3">
    <name type="scientific">Bradymonas sediminis</name>
    <dbReference type="NCBI Taxonomy" id="1548548"/>
    <lineage>
        <taxon>Bacteria</taxon>
        <taxon>Deltaproteobacteria</taxon>
        <taxon>Bradymonadales</taxon>
        <taxon>Bradymonadaceae</taxon>
        <taxon>Bradymonas</taxon>
    </lineage>
</organism>
<accession>A0A2Z4FJL7</accession>
<dbReference type="KEGG" id="bsed:DN745_05960"/>
<gene>
    <name evidence="2" type="ORF">DN745_05960</name>
</gene>
<proteinExistence type="predicted"/>
<dbReference type="PRINTS" id="PR00633">
    <property type="entry name" value="RCCNDNSATION"/>
</dbReference>
<name>A0A2Z4FJL7_9DELT</name>
<dbReference type="EMBL" id="CP030032">
    <property type="protein sequence ID" value="AWV88906.1"/>
    <property type="molecule type" value="Genomic_DNA"/>
</dbReference>
<dbReference type="CDD" id="cd14014">
    <property type="entry name" value="STKc_PknB_like"/>
    <property type="match status" value="1"/>
</dbReference>
<dbReference type="InterPro" id="IPR008271">
    <property type="entry name" value="Ser/Thr_kinase_AS"/>
</dbReference>
<dbReference type="PANTHER" id="PTHR22870">
    <property type="entry name" value="REGULATOR OF CHROMOSOME CONDENSATION"/>
    <property type="match status" value="1"/>
</dbReference>
<dbReference type="OrthoDB" id="9758365at2"/>
<dbReference type="GO" id="GO:0005524">
    <property type="term" value="F:ATP binding"/>
    <property type="evidence" value="ECO:0007669"/>
    <property type="project" value="InterPro"/>
</dbReference>
<dbReference type="Proteomes" id="UP000249799">
    <property type="component" value="Chromosome"/>
</dbReference>
<evidence type="ECO:0000313" key="2">
    <source>
        <dbReference type="EMBL" id="AWV88906.1"/>
    </source>
</evidence>
<dbReference type="Pfam" id="PF13540">
    <property type="entry name" value="RCC1_2"/>
    <property type="match status" value="1"/>
</dbReference>
<dbReference type="Pfam" id="PF00069">
    <property type="entry name" value="Pkinase"/>
    <property type="match status" value="1"/>
</dbReference>
<dbReference type="SMART" id="SM00220">
    <property type="entry name" value="S_TKc"/>
    <property type="match status" value="1"/>
</dbReference>
<dbReference type="InterPro" id="IPR000408">
    <property type="entry name" value="Reg_chr_condens"/>
</dbReference>
<dbReference type="Gene3D" id="1.10.510.10">
    <property type="entry name" value="Transferase(Phosphotransferase) domain 1"/>
    <property type="match status" value="1"/>
</dbReference>
<evidence type="ECO:0000313" key="3">
    <source>
        <dbReference type="Proteomes" id="UP000249799"/>
    </source>
</evidence>
<sequence length="961" mass="102729">MQWLWHHGLARFLENEGKMAEESGKCPSCDEVGVVGAACGGVACRKRGYHFIPQDFWARAHQGDGQPSPLIGLFIGDFLLVDTVGAGGFGRVCLGLQTPLFRLRGALKLIEFPNDDPNFQRVLLEKFQGEAEVLAGLSHPNIVRLIKYGIHENRPYLVMEYLENGLTLRDEMLRRARLNRGFNRDDLRLIFGQMLNGLAAAHAQQIIHRDLKPENIMLQRVVGNPAHLRILDFGIAKFVEGQTDTKWPLGSPSYMAPEQVSLQNLGTWTDLYAVGVMFFEMVTGRRPFPGDSDEAIMSKKLKGDFDIFEQVADLNLPEEAVVFMRRAMSRDPAARQQTIAEFRRELNVALEALTRDAEVIGPQGREMTFLLQSKDVVHFDDLAEDGGSAHEAPTRAADCATGRQEAPASRAQTDHSRPGRRWIGAGLLGVILLVGAVLAGDSLRGFFGDSGPAPAQDEVARQAGEGVAEATPMKPDAGQDIERPDVVAAPDTYARDDAAALAESIASRISLRGGDVAASIAVFEALPKLPAWAITQISAGKFHTCALRVDGGFRCWGANQYGELGAGNTQAIGDDEPADAIDVLTFDAPATQILAVGDHRASFSCALLKDGSVRCWGNNTHGQLGYGHTRTLGDDETIDGLGPIEIGGVATQIVGGASEFGSHVCALLKDQTMRCWGNGKFGKLGLGHTNTIGDDELPTSAATVSVGAKIAAIAAGKYNTCAILEDRSLRCWGWNAHGQLGLGHTRDIGDNEVPSSVDPIELGAAVMQVAVGRRHLCALLEGGAVRCWGWNNRGQLGLGNTADLGGDELPMTVDPVALGGPAIQVVTGELHSCALILEEDAEDIDETILARNAQGWRPAGGVTAGGKVQCWGDNKFGQLGYGHKRSVGDENSPRSAGTVYLGEPAVALSAGNYHTCALLADGNMRCWGYNDQGQLGYGHVNLIGDNETPASVGNVPVGALK</sequence>
<dbReference type="PROSITE" id="PS50011">
    <property type="entry name" value="PROTEIN_KINASE_DOM"/>
    <property type="match status" value="1"/>
</dbReference>
<protein>
    <submittedName>
        <fullName evidence="2">Uncharacterized protein</fullName>
    </submittedName>
</protein>
<keyword evidence="3" id="KW-1185">Reference proteome</keyword>
<dbReference type="PROSITE" id="PS00108">
    <property type="entry name" value="PROTEIN_KINASE_ST"/>
    <property type="match status" value="1"/>
</dbReference>
<dbReference type="PANTHER" id="PTHR22870:SF360">
    <property type="entry name" value="ULTRAVIOLET-B RECEPTOR UVR8"/>
    <property type="match status" value="1"/>
</dbReference>
<evidence type="ECO:0000256" key="1">
    <source>
        <dbReference type="ARBA" id="ARBA00022737"/>
    </source>
</evidence>
<dbReference type="InterPro" id="IPR009091">
    <property type="entry name" value="RCC1/BLIP-II"/>
</dbReference>
<keyword evidence="1" id="KW-0677">Repeat</keyword>
<dbReference type="SUPFAM" id="SSF56112">
    <property type="entry name" value="Protein kinase-like (PK-like)"/>
    <property type="match status" value="1"/>
</dbReference>
<dbReference type="AlphaFoldDB" id="A0A2Z4FJL7"/>
<dbReference type="InterPro" id="IPR000719">
    <property type="entry name" value="Prot_kinase_dom"/>
</dbReference>
<reference evidence="2 3" key="1">
    <citation type="submission" date="2018-06" db="EMBL/GenBank/DDBJ databases">
        <title>Lujinxingia sediminis gen. nov. sp. nov., a new facultative anaerobic member of the class Deltaproteobacteria, and proposal of Lujinxingaceae fam. nov.</title>
        <authorList>
            <person name="Guo L.-Y."/>
            <person name="Li C.-M."/>
            <person name="Wang S."/>
            <person name="Du Z.-J."/>
        </authorList>
    </citation>
    <scope>NUCLEOTIDE SEQUENCE [LARGE SCALE GENOMIC DNA]</scope>
    <source>
        <strain evidence="2 3">FA350</strain>
    </source>
</reference>
<dbReference type="Gene3D" id="2.130.10.30">
    <property type="entry name" value="Regulator of chromosome condensation 1/beta-lactamase-inhibitor protein II"/>
    <property type="match status" value="3"/>
</dbReference>
<dbReference type="Pfam" id="PF25390">
    <property type="entry name" value="WD40_RLD"/>
    <property type="match status" value="1"/>
</dbReference>
<dbReference type="PROSITE" id="PS50012">
    <property type="entry name" value="RCC1_3"/>
    <property type="match status" value="5"/>
</dbReference>
<dbReference type="InterPro" id="IPR058923">
    <property type="entry name" value="RCC1-like_dom"/>
</dbReference>
<dbReference type="GO" id="GO:0004672">
    <property type="term" value="F:protein kinase activity"/>
    <property type="evidence" value="ECO:0007669"/>
    <property type="project" value="InterPro"/>
</dbReference>
<dbReference type="SUPFAM" id="SSF50985">
    <property type="entry name" value="RCC1/BLIP-II"/>
    <property type="match status" value="1"/>
</dbReference>
<dbReference type="InterPro" id="IPR011009">
    <property type="entry name" value="Kinase-like_dom_sf"/>
</dbReference>
<dbReference type="InterPro" id="IPR051210">
    <property type="entry name" value="Ub_ligase/GEF_domain"/>
</dbReference>